<evidence type="ECO:0000256" key="2">
    <source>
        <dbReference type="ARBA" id="ARBA00023264"/>
    </source>
</evidence>
<reference evidence="7" key="1">
    <citation type="submission" date="2016-04" db="UniProtKB">
        <authorList>
            <consortium name="WormBaseParasite"/>
        </authorList>
    </citation>
    <scope>IDENTIFICATION</scope>
</reference>
<keyword evidence="6" id="KW-1185">Reference proteome</keyword>
<evidence type="ECO:0000313" key="6">
    <source>
        <dbReference type="Proteomes" id="UP000274756"/>
    </source>
</evidence>
<dbReference type="Proteomes" id="UP000038040">
    <property type="component" value="Unplaced"/>
</dbReference>
<dbReference type="CDD" id="cd05156">
    <property type="entry name" value="ChoK_euk"/>
    <property type="match status" value="1"/>
</dbReference>
<evidence type="ECO:0000256" key="1">
    <source>
        <dbReference type="ARBA" id="ARBA00023209"/>
    </source>
</evidence>
<keyword evidence="1" id="KW-0594">Phospholipid biosynthesis</keyword>
<evidence type="ECO:0000256" key="3">
    <source>
        <dbReference type="ARBA" id="ARBA00038211"/>
    </source>
</evidence>
<evidence type="ECO:0000313" key="5">
    <source>
        <dbReference type="Proteomes" id="UP000038040"/>
    </source>
</evidence>
<gene>
    <name evidence="4" type="ORF">DME_LOCUS9041</name>
</gene>
<evidence type="ECO:0000313" key="7">
    <source>
        <dbReference type="WBParaSite" id="DME_0000524201-mRNA-1"/>
    </source>
</evidence>
<keyword evidence="1" id="KW-0444">Lipid biosynthesis</keyword>
<evidence type="ECO:0000313" key="4">
    <source>
        <dbReference type="EMBL" id="VDN59068.1"/>
    </source>
</evidence>
<dbReference type="SUPFAM" id="SSF56112">
    <property type="entry name" value="Protein kinase-like (PK-like)"/>
    <property type="match status" value="1"/>
</dbReference>
<accession>A0A158Q4N0</accession>
<reference evidence="4 6" key="2">
    <citation type="submission" date="2018-11" db="EMBL/GenBank/DDBJ databases">
        <authorList>
            <consortium name="Pathogen Informatics"/>
        </authorList>
    </citation>
    <scope>NUCLEOTIDE SEQUENCE [LARGE SCALE GENOMIC DNA]</scope>
</reference>
<dbReference type="GO" id="GO:0006646">
    <property type="term" value="P:phosphatidylethanolamine biosynthetic process"/>
    <property type="evidence" value="ECO:0007669"/>
    <property type="project" value="TreeGrafter"/>
</dbReference>
<dbReference type="Gene3D" id="3.90.1200.10">
    <property type="match status" value="1"/>
</dbReference>
<dbReference type="Pfam" id="PF01633">
    <property type="entry name" value="Choline_kinase"/>
    <property type="match status" value="1"/>
</dbReference>
<dbReference type="STRING" id="318479.A0A158Q4N0"/>
<keyword evidence="1" id="KW-0443">Lipid metabolism</keyword>
<dbReference type="GO" id="GO:0004305">
    <property type="term" value="F:ethanolamine kinase activity"/>
    <property type="evidence" value="ECO:0007669"/>
    <property type="project" value="TreeGrafter"/>
</dbReference>
<dbReference type="AlphaFoldDB" id="A0A158Q4N0"/>
<name>A0A158Q4N0_DRAME</name>
<dbReference type="PANTHER" id="PTHR22603">
    <property type="entry name" value="CHOLINE/ETHANOALAMINE KINASE"/>
    <property type="match status" value="1"/>
</dbReference>
<dbReference type="OrthoDB" id="3649325at2759"/>
<dbReference type="EMBL" id="UYYG01001175">
    <property type="protein sequence ID" value="VDN59068.1"/>
    <property type="molecule type" value="Genomic_DNA"/>
</dbReference>
<dbReference type="GO" id="GO:0005737">
    <property type="term" value="C:cytoplasm"/>
    <property type="evidence" value="ECO:0007669"/>
    <property type="project" value="TreeGrafter"/>
</dbReference>
<keyword evidence="2" id="KW-1208">Phospholipid metabolism</keyword>
<dbReference type="PANTHER" id="PTHR22603:SF98">
    <property type="entry name" value="CHOLINE KINASE A2"/>
    <property type="match status" value="1"/>
</dbReference>
<protein>
    <submittedName>
        <fullName evidence="7">Choline/ethanolamine kinase</fullName>
    </submittedName>
</protein>
<comment type="similarity">
    <text evidence="3">Belongs to the choline/ethanolamine kinase family.</text>
</comment>
<dbReference type="Gene3D" id="3.30.200.20">
    <property type="entry name" value="Phosphorylase Kinase, domain 1"/>
    <property type="match status" value="1"/>
</dbReference>
<proteinExistence type="inferred from homology"/>
<dbReference type="GO" id="GO:0004103">
    <property type="term" value="F:choline kinase activity"/>
    <property type="evidence" value="ECO:0007669"/>
    <property type="project" value="TreeGrafter"/>
</dbReference>
<dbReference type="Proteomes" id="UP000274756">
    <property type="component" value="Unassembled WGS sequence"/>
</dbReference>
<organism evidence="5 7">
    <name type="scientific">Dracunculus medinensis</name>
    <name type="common">Guinea worm</name>
    <dbReference type="NCBI Taxonomy" id="318479"/>
    <lineage>
        <taxon>Eukaryota</taxon>
        <taxon>Metazoa</taxon>
        <taxon>Ecdysozoa</taxon>
        <taxon>Nematoda</taxon>
        <taxon>Chromadorea</taxon>
        <taxon>Rhabditida</taxon>
        <taxon>Spirurina</taxon>
        <taxon>Dracunculoidea</taxon>
        <taxon>Dracunculidae</taxon>
        <taxon>Dracunculus</taxon>
    </lineage>
</organism>
<sequence>MKQILSELEPSIDANSIIELKERVNILCARFLGGAWKNISVQELIIQRLRGGMSNMLFLCKLPSKIVPIRNEPDKVLLRIYFNPETESHLVDESVIFTLLSERHLGPKLYGVFNGGRLEEYIPSRPLSCSEISMKQMSNKIARRIARIHCLELPIWKEPDYICDTMQRWLTQIMETPSGSHLFTVPDIYCPWAPKEVSCTQLGDEIEFLKCCINMTKSPCVFCHNDLQEGNILLLNTNYGNIRQSSIDDDFSSESSSNEFNLDDPHLVLIDFEYASYNYRGFDFANHFIEYTIDYSFNTYPFYEINNDNFPSIQQQIEFFESYIQESEPNLSSDEIRERALAMTEETLPFVAVSHLFWAIWSFLQVEVSPIDFGFAEYGLDRLGLYFANRKHLKNLLTNNNQK</sequence>
<dbReference type="WBParaSite" id="DME_0000524201-mRNA-1">
    <property type="protein sequence ID" value="DME_0000524201-mRNA-1"/>
    <property type="gene ID" value="DME_0000524201"/>
</dbReference>
<dbReference type="InterPro" id="IPR011009">
    <property type="entry name" value="Kinase-like_dom_sf"/>
</dbReference>